<dbReference type="PRINTS" id="PR00111">
    <property type="entry name" value="ABHYDROLASE"/>
</dbReference>
<name>D6WZ04_TRICA</name>
<organism evidence="4 5">
    <name type="scientific">Tribolium castaneum</name>
    <name type="common">Red flour beetle</name>
    <dbReference type="NCBI Taxonomy" id="7070"/>
    <lineage>
        <taxon>Eukaryota</taxon>
        <taxon>Metazoa</taxon>
        <taxon>Ecdysozoa</taxon>
        <taxon>Arthropoda</taxon>
        <taxon>Hexapoda</taxon>
        <taxon>Insecta</taxon>
        <taxon>Pterygota</taxon>
        <taxon>Neoptera</taxon>
        <taxon>Endopterygota</taxon>
        <taxon>Coleoptera</taxon>
        <taxon>Polyphaga</taxon>
        <taxon>Cucujiformia</taxon>
        <taxon>Tenebrionidae</taxon>
        <taxon>Tenebrionidae incertae sedis</taxon>
        <taxon>Tribolium</taxon>
    </lineage>
</organism>
<comment type="similarity">
    <text evidence="1">Belongs to the AB hydrolase superfamily.</text>
</comment>
<dbReference type="eggNOG" id="KOG1454">
    <property type="taxonomic scope" value="Eukaryota"/>
</dbReference>
<dbReference type="PANTHER" id="PTHR43798">
    <property type="entry name" value="MONOACYLGLYCEROL LIPASE"/>
    <property type="match status" value="1"/>
</dbReference>
<dbReference type="MEROPS" id="S33.A81"/>
<dbReference type="GO" id="GO:0016787">
    <property type="term" value="F:hydrolase activity"/>
    <property type="evidence" value="ECO:0000318"/>
    <property type="project" value="GO_Central"/>
</dbReference>
<dbReference type="AlphaFoldDB" id="D6WZ04"/>
<evidence type="ECO:0000259" key="3">
    <source>
        <dbReference type="Pfam" id="PF00561"/>
    </source>
</evidence>
<feature type="domain" description="AB hydrolase-1" evidence="3">
    <location>
        <begin position="36"/>
        <end position="137"/>
    </location>
</feature>
<dbReference type="Pfam" id="PF00561">
    <property type="entry name" value="Abhydrolase_1"/>
    <property type="match status" value="1"/>
</dbReference>
<evidence type="ECO:0000313" key="5">
    <source>
        <dbReference type="Proteomes" id="UP000007266"/>
    </source>
</evidence>
<dbReference type="InterPro" id="IPR000073">
    <property type="entry name" value="AB_hydrolase_1"/>
</dbReference>
<dbReference type="Proteomes" id="UP000007266">
    <property type="component" value="Linkage group 8"/>
</dbReference>
<dbReference type="InterPro" id="IPR050266">
    <property type="entry name" value="AB_hydrolase_sf"/>
</dbReference>
<evidence type="ECO:0000313" key="4">
    <source>
        <dbReference type="EMBL" id="EFA07837.2"/>
    </source>
</evidence>
<dbReference type="EMBL" id="KQ971363">
    <property type="protein sequence ID" value="EFA07837.2"/>
    <property type="molecule type" value="Genomic_DNA"/>
</dbReference>
<keyword evidence="5" id="KW-1185">Reference proteome</keyword>
<reference evidence="4 5" key="1">
    <citation type="journal article" date="2008" name="Nature">
        <title>The genome of the model beetle and pest Tribolium castaneum.</title>
        <authorList>
            <consortium name="Tribolium Genome Sequencing Consortium"/>
            <person name="Richards S."/>
            <person name="Gibbs R.A."/>
            <person name="Weinstock G.M."/>
            <person name="Brown S.J."/>
            <person name="Denell R."/>
            <person name="Beeman R.W."/>
            <person name="Gibbs R."/>
            <person name="Beeman R.W."/>
            <person name="Brown S.J."/>
            <person name="Bucher G."/>
            <person name="Friedrich M."/>
            <person name="Grimmelikhuijzen C.J."/>
            <person name="Klingler M."/>
            <person name="Lorenzen M."/>
            <person name="Richards S."/>
            <person name="Roth S."/>
            <person name="Schroder R."/>
            <person name="Tautz D."/>
            <person name="Zdobnov E.M."/>
            <person name="Muzny D."/>
            <person name="Gibbs R.A."/>
            <person name="Weinstock G.M."/>
            <person name="Attaway T."/>
            <person name="Bell S."/>
            <person name="Buhay C.J."/>
            <person name="Chandrabose M.N."/>
            <person name="Chavez D."/>
            <person name="Clerk-Blankenburg K.P."/>
            <person name="Cree A."/>
            <person name="Dao M."/>
            <person name="Davis C."/>
            <person name="Chacko J."/>
            <person name="Dinh H."/>
            <person name="Dugan-Rocha S."/>
            <person name="Fowler G."/>
            <person name="Garner T.T."/>
            <person name="Garnes J."/>
            <person name="Gnirke A."/>
            <person name="Hawes A."/>
            <person name="Hernandez J."/>
            <person name="Hines S."/>
            <person name="Holder M."/>
            <person name="Hume J."/>
            <person name="Jhangiani S.N."/>
            <person name="Joshi V."/>
            <person name="Khan Z.M."/>
            <person name="Jackson L."/>
            <person name="Kovar C."/>
            <person name="Kowis A."/>
            <person name="Lee S."/>
            <person name="Lewis L.R."/>
            <person name="Margolis J."/>
            <person name="Morgan M."/>
            <person name="Nazareth L.V."/>
            <person name="Nguyen N."/>
            <person name="Okwuonu G."/>
            <person name="Parker D."/>
            <person name="Richards S."/>
            <person name="Ruiz S.J."/>
            <person name="Santibanez J."/>
            <person name="Savard J."/>
            <person name="Scherer S.E."/>
            <person name="Schneider B."/>
            <person name="Sodergren E."/>
            <person name="Tautz D."/>
            <person name="Vattahil S."/>
            <person name="Villasana D."/>
            <person name="White C.S."/>
            <person name="Wright R."/>
            <person name="Park Y."/>
            <person name="Beeman R.W."/>
            <person name="Lord J."/>
            <person name="Oppert B."/>
            <person name="Lorenzen M."/>
            <person name="Brown S."/>
            <person name="Wang L."/>
            <person name="Savard J."/>
            <person name="Tautz D."/>
            <person name="Richards S."/>
            <person name="Weinstock G."/>
            <person name="Gibbs R.A."/>
            <person name="Liu Y."/>
            <person name="Worley K."/>
            <person name="Weinstock G."/>
            <person name="Elsik C.G."/>
            <person name="Reese J.T."/>
            <person name="Elhaik E."/>
            <person name="Landan G."/>
            <person name="Graur D."/>
            <person name="Arensburger P."/>
            <person name="Atkinson P."/>
            <person name="Beeman R.W."/>
            <person name="Beidler J."/>
            <person name="Brown S.J."/>
            <person name="Demuth J.P."/>
            <person name="Drury D.W."/>
            <person name="Du Y.Z."/>
            <person name="Fujiwara H."/>
            <person name="Lorenzen M."/>
            <person name="Maselli V."/>
            <person name="Osanai M."/>
            <person name="Park Y."/>
            <person name="Robertson H.M."/>
            <person name="Tu Z."/>
            <person name="Wang J.J."/>
            <person name="Wang S."/>
            <person name="Richards S."/>
            <person name="Song H."/>
            <person name="Zhang L."/>
            <person name="Sodergren E."/>
            <person name="Werner D."/>
            <person name="Stanke M."/>
            <person name="Morgenstern B."/>
            <person name="Solovyev V."/>
            <person name="Kosarev P."/>
            <person name="Brown G."/>
            <person name="Chen H.C."/>
            <person name="Ermolaeva O."/>
            <person name="Hlavina W."/>
            <person name="Kapustin Y."/>
            <person name="Kiryutin B."/>
            <person name="Kitts P."/>
            <person name="Maglott D."/>
            <person name="Pruitt K."/>
            <person name="Sapojnikov V."/>
            <person name="Souvorov A."/>
            <person name="Mackey A.J."/>
            <person name="Waterhouse R.M."/>
            <person name="Wyder S."/>
            <person name="Zdobnov E.M."/>
            <person name="Zdobnov E.M."/>
            <person name="Wyder S."/>
            <person name="Kriventseva E.V."/>
            <person name="Kadowaki T."/>
            <person name="Bork P."/>
            <person name="Aranda M."/>
            <person name="Bao R."/>
            <person name="Beermann A."/>
            <person name="Berns N."/>
            <person name="Bolognesi R."/>
            <person name="Bonneton F."/>
            <person name="Bopp D."/>
            <person name="Brown S.J."/>
            <person name="Bucher G."/>
            <person name="Butts T."/>
            <person name="Chaumot A."/>
            <person name="Denell R.E."/>
            <person name="Ferrier D.E."/>
            <person name="Friedrich M."/>
            <person name="Gordon C.M."/>
            <person name="Jindra M."/>
            <person name="Klingler M."/>
            <person name="Lan Q."/>
            <person name="Lattorff H.M."/>
            <person name="Laudet V."/>
            <person name="von Levetsow C."/>
            <person name="Liu Z."/>
            <person name="Lutz R."/>
            <person name="Lynch J.A."/>
            <person name="da Fonseca R.N."/>
            <person name="Posnien N."/>
            <person name="Reuter R."/>
            <person name="Roth S."/>
            <person name="Savard J."/>
            <person name="Schinko J.B."/>
            <person name="Schmitt C."/>
            <person name="Schoppmeier M."/>
            <person name="Schroder R."/>
            <person name="Shippy T.D."/>
            <person name="Simonnet F."/>
            <person name="Marques-Souza H."/>
            <person name="Tautz D."/>
            <person name="Tomoyasu Y."/>
            <person name="Trauner J."/>
            <person name="Van der Zee M."/>
            <person name="Vervoort M."/>
            <person name="Wittkopp N."/>
            <person name="Wimmer E.A."/>
            <person name="Yang X."/>
            <person name="Jones A.K."/>
            <person name="Sattelle D.B."/>
            <person name="Ebert P.R."/>
            <person name="Nelson D."/>
            <person name="Scott J.G."/>
            <person name="Beeman R.W."/>
            <person name="Muthukrishnan S."/>
            <person name="Kramer K.J."/>
            <person name="Arakane Y."/>
            <person name="Beeman R.W."/>
            <person name="Zhu Q."/>
            <person name="Hogenkamp D."/>
            <person name="Dixit R."/>
            <person name="Oppert B."/>
            <person name="Jiang H."/>
            <person name="Zou Z."/>
            <person name="Marshall J."/>
            <person name="Elpidina E."/>
            <person name="Vinokurov K."/>
            <person name="Oppert C."/>
            <person name="Zou Z."/>
            <person name="Evans J."/>
            <person name="Lu Z."/>
            <person name="Zhao P."/>
            <person name="Sumathipala N."/>
            <person name="Altincicek B."/>
            <person name="Vilcinskas A."/>
            <person name="Williams M."/>
            <person name="Hultmark D."/>
            <person name="Hetru C."/>
            <person name="Jiang H."/>
            <person name="Grimmelikhuijzen C.J."/>
            <person name="Hauser F."/>
            <person name="Cazzamali G."/>
            <person name="Williamson M."/>
            <person name="Park Y."/>
            <person name="Li B."/>
            <person name="Tanaka Y."/>
            <person name="Predel R."/>
            <person name="Neupert S."/>
            <person name="Schachtner J."/>
            <person name="Verleyen P."/>
            <person name="Raible F."/>
            <person name="Bork P."/>
            <person name="Friedrich M."/>
            <person name="Walden K.K."/>
            <person name="Robertson H.M."/>
            <person name="Angeli S."/>
            <person name="Foret S."/>
            <person name="Bucher G."/>
            <person name="Schuetz S."/>
            <person name="Maleszka R."/>
            <person name="Wimmer E.A."/>
            <person name="Beeman R.W."/>
            <person name="Lorenzen M."/>
            <person name="Tomoyasu Y."/>
            <person name="Miller S.C."/>
            <person name="Grossmann D."/>
            <person name="Bucher G."/>
        </authorList>
    </citation>
    <scope>NUCLEOTIDE SEQUENCE [LARGE SCALE GENOMIC DNA]</scope>
    <source>
        <strain evidence="4 5">Georgia GA2</strain>
    </source>
</reference>
<dbReference type="FunCoup" id="D6WZ04">
    <property type="interactions" value="106"/>
</dbReference>
<protein>
    <submittedName>
        <fullName evidence="4">Putative serine hydrolase-like Protein</fullName>
    </submittedName>
</protein>
<reference evidence="4 5" key="2">
    <citation type="journal article" date="2010" name="Nucleic Acids Res.">
        <title>BeetleBase in 2010: revisions to provide comprehensive genomic information for Tribolium castaneum.</title>
        <authorList>
            <person name="Kim H.S."/>
            <person name="Murphy T."/>
            <person name="Xia J."/>
            <person name="Caragea D."/>
            <person name="Park Y."/>
            <person name="Beeman R.W."/>
            <person name="Lorenzen M.D."/>
            <person name="Butcher S."/>
            <person name="Manak J.R."/>
            <person name="Brown S.J."/>
        </authorList>
    </citation>
    <scope>GENOME REANNOTATION</scope>
    <source>
        <strain evidence="4 5">Georgia GA2</strain>
    </source>
</reference>
<proteinExistence type="inferred from homology"/>
<keyword evidence="2 4" id="KW-0378">Hydrolase</keyword>
<evidence type="ECO:0000256" key="2">
    <source>
        <dbReference type="ARBA" id="ARBA00022801"/>
    </source>
</evidence>
<dbReference type="OrthoDB" id="190201at2759"/>
<accession>D6WZ04</accession>
<sequence>MSDKTNGFHDDFEEVRVPVPWGHISGKWWGPRSSQPVLAIHGWQDNAGTFDTLAPLLASKGHSILCIDLPGHGLSSHLADGHYYYLFWDGIHIVRRIVKHFNWRPVTLMGHSLGGGIAFLYAGTYPQEVAKYISFDIASPSVRDPAKIIASIPDCVDKFLKYETLTPEQMPCYKYNDMIDIVEEAYKGGVTRASCEIMMRRGMRPAGHKKDHYVFNRDPRLKVAALAFMTPDQVLEFAARTTCRVLNIRGNPGMKFDFPEFYDKVLDAIGGKVEKHVVEGSHHLHLNNPERVVDIVDRFLST</sequence>
<evidence type="ECO:0000256" key="1">
    <source>
        <dbReference type="ARBA" id="ARBA00008645"/>
    </source>
</evidence>
<dbReference type="KEGG" id="tca:658960"/>
<dbReference type="OMA" id="HGWMDVS"/>
<dbReference type="InParanoid" id="D6WZ04"/>
<dbReference type="InterPro" id="IPR029058">
    <property type="entry name" value="AB_hydrolase_fold"/>
</dbReference>
<dbReference type="HOGENOM" id="CLU_020336_8_1_1"/>
<dbReference type="PANTHER" id="PTHR43798:SF14">
    <property type="entry name" value="SERINE HYDROLASE-LIKE PROTEIN DDB_G0286239"/>
    <property type="match status" value="1"/>
</dbReference>
<gene>
    <name evidence="4" type="primary">AUGUSTUS-3.0.2_05406</name>
    <name evidence="4" type="ORF">TcasGA2_TC005406</name>
</gene>
<dbReference type="SUPFAM" id="SSF53474">
    <property type="entry name" value="alpha/beta-Hydrolases"/>
    <property type="match status" value="1"/>
</dbReference>
<dbReference type="Gene3D" id="3.40.50.1820">
    <property type="entry name" value="alpha/beta hydrolase"/>
    <property type="match status" value="1"/>
</dbReference>